<evidence type="ECO:0000313" key="1">
    <source>
        <dbReference type="EMBL" id="KAJ9048975.1"/>
    </source>
</evidence>
<protein>
    <submittedName>
        <fullName evidence="1">Uncharacterized protein</fullName>
    </submittedName>
</protein>
<comment type="caution">
    <text evidence="1">The sequence shown here is derived from an EMBL/GenBank/DDBJ whole genome shotgun (WGS) entry which is preliminary data.</text>
</comment>
<reference evidence="1" key="1">
    <citation type="submission" date="2022-04" db="EMBL/GenBank/DDBJ databases">
        <title>Genome of the entomopathogenic fungus Entomophthora muscae.</title>
        <authorList>
            <person name="Elya C."/>
            <person name="Lovett B.R."/>
            <person name="Lee E."/>
            <person name="Macias A.M."/>
            <person name="Hajek A.E."/>
            <person name="De Bivort B.L."/>
            <person name="Kasson M.T."/>
            <person name="De Fine Licht H.H."/>
            <person name="Stajich J.E."/>
        </authorList>
    </citation>
    <scope>NUCLEOTIDE SEQUENCE</scope>
    <source>
        <strain evidence="1">Berkeley</strain>
    </source>
</reference>
<dbReference type="Proteomes" id="UP001165960">
    <property type="component" value="Unassembled WGS sequence"/>
</dbReference>
<evidence type="ECO:0000313" key="2">
    <source>
        <dbReference type="Proteomes" id="UP001165960"/>
    </source>
</evidence>
<name>A0ACC2RFY0_9FUNG</name>
<sequence length="430" mass="47471">MPASDDYPGASEVPSHSTPTFNHNTTTSQHNASLGARNPTKEYKNSDFGDALQVNPKKLKPNNYGSFDCLIDGFDSLSAAQSSFSMLSPQFLSPRNQEIFFSAKDNLTPTLSGRQPSQNRKEPDSSLPSERVASSQAQDVFKAPLKAQQGSEKFTPQSPRFLSTKDIFDFSIKPVNFNLSTFDLGEYEGAPPLNPMSAFQSQSNSEAVPKQQTAPTKNEDPTNEDSSQSTLNSNSLQSWQIFKQMTRYDELVDERASAEEQTGAFNGNILEQSELMEYSLPPPNPTNSTMPIPGESHIATLPNELITDPNALAEWEEFKRSKDITHETQGPSTIAISNMLPDDDTAHLAKMWSRFKQKTGYCSESAETPAETETLLEHLFTPTTYALQGPATLSTHATPLMPNHTAFSCLRYSENPSDTSTTSHRFRTTV</sequence>
<dbReference type="EMBL" id="QTSX02007292">
    <property type="protein sequence ID" value="KAJ9048975.1"/>
    <property type="molecule type" value="Genomic_DNA"/>
</dbReference>
<keyword evidence="2" id="KW-1185">Reference proteome</keyword>
<proteinExistence type="predicted"/>
<organism evidence="1 2">
    <name type="scientific">Entomophthora muscae</name>
    <dbReference type="NCBI Taxonomy" id="34485"/>
    <lineage>
        <taxon>Eukaryota</taxon>
        <taxon>Fungi</taxon>
        <taxon>Fungi incertae sedis</taxon>
        <taxon>Zoopagomycota</taxon>
        <taxon>Entomophthoromycotina</taxon>
        <taxon>Entomophthoromycetes</taxon>
        <taxon>Entomophthorales</taxon>
        <taxon>Entomophthoraceae</taxon>
        <taxon>Entomophthora</taxon>
    </lineage>
</organism>
<gene>
    <name evidence="1" type="ORF">DSO57_1029306</name>
</gene>
<accession>A0ACC2RFY0</accession>